<dbReference type="InterPro" id="IPR009836">
    <property type="entry name" value="GRDP-like"/>
</dbReference>
<dbReference type="PANTHER" id="PTHR34365:SF7">
    <property type="entry name" value="GLYCINE-RICH DOMAIN-CONTAINING PROTEIN 1"/>
    <property type="match status" value="1"/>
</dbReference>
<dbReference type="AlphaFoldDB" id="A0A5C3MRF4"/>
<dbReference type="STRING" id="5364.A0A5C3MRF4"/>
<protein>
    <submittedName>
        <fullName evidence="2">Uncharacterized protein</fullName>
    </submittedName>
</protein>
<evidence type="ECO:0000313" key="3">
    <source>
        <dbReference type="Proteomes" id="UP000305948"/>
    </source>
</evidence>
<feature type="region of interest" description="Disordered" evidence="1">
    <location>
        <begin position="1"/>
        <end position="41"/>
    </location>
</feature>
<proteinExistence type="predicted"/>
<accession>A0A5C3MRF4</accession>
<evidence type="ECO:0000313" key="2">
    <source>
        <dbReference type="EMBL" id="TFK46966.1"/>
    </source>
</evidence>
<reference evidence="2 3" key="1">
    <citation type="journal article" date="2019" name="Nat. Ecol. Evol.">
        <title>Megaphylogeny resolves global patterns of mushroom evolution.</title>
        <authorList>
            <person name="Varga T."/>
            <person name="Krizsan K."/>
            <person name="Foldi C."/>
            <person name="Dima B."/>
            <person name="Sanchez-Garcia M."/>
            <person name="Sanchez-Ramirez S."/>
            <person name="Szollosi G.J."/>
            <person name="Szarkandi J.G."/>
            <person name="Papp V."/>
            <person name="Albert L."/>
            <person name="Andreopoulos W."/>
            <person name="Angelini C."/>
            <person name="Antonin V."/>
            <person name="Barry K.W."/>
            <person name="Bougher N.L."/>
            <person name="Buchanan P."/>
            <person name="Buyck B."/>
            <person name="Bense V."/>
            <person name="Catcheside P."/>
            <person name="Chovatia M."/>
            <person name="Cooper J."/>
            <person name="Damon W."/>
            <person name="Desjardin D."/>
            <person name="Finy P."/>
            <person name="Geml J."/>
            <person name="Haridas S."/>
            <person name="Hughes K."/>
            <person name="Justo A."/>
            <person name="Karasinski D."/>
            <person name="Kautmanova I."/>
            <person name="Kiss B."/>
            <person name="Kocsube S."/>
            <person name="Kotiranta H."/>
            <person name="LaButti K.M."/>
            <person name="Lechner B.E."/>
            <person name="Liimatainen K."/>
            <person name="Lipzen A."/>
            <person name="Lukacs Z."/>
            <person name="Mihaltcheva S."/>
            <person name="Morgado L.N."/>
            <person name="Niskanen T."/>
            <person name="Noordeloos M.E."/>
            <person name="Ohm R.A."/>
            <person name="Ortiz-Santana B."/>
            <person name="Ovrebo C."/>
            <person name="Racz N."/>
            <person name="Riley R."/>
            <person name="Savchenko A."/>
            <person name="Shiryaev A."/>
            <person name="Soop K."/>
            <person name="Spirin V."/>
            <person name="Szebenyi C."/>
            <person name="Tomsovsky M."/>
            <person name="Tulloss R.E."/>
            <person name="Uehling J."/>
            <person name="Grigoriev I.V."/>
            <person name="Vagvolgyi C."/>
            <person name="Papp T."/>
            <person name="Martin F.M."/>
            <person name="Miettinen O."/>
            <person name="Hibbett D.S."/>
            <person name="Nagy L.G."/>
        </authorList>
    </citation>
    <scope>NUCLEOTIDE SEQUENCE [LARGE SCALE GENOMIC DNA]</scope>
    <source>
        <strain evidence="2 3">OMC1185</strain>
    </source>
</reference>
<sequence length="660" mass="73990">MGHPSETNQPPPAYAGPGSSKATDSKSAPNEPPPDYVFPKTYKIGDKTTDVPFVDTYQLKLHLRLLRAFHDLRVTVQNIDATRLPPGVDKIDASLRWAWFLHLAVERFERWVSTLPSSSGREGPAWYELEVPPLDVLLVWHAYILNPTWYTEDGLRIESISALPRSHNTPLQILAKMGDLSTYKPSERRKMAWSNSTWTPFDPLEAMQNLTHRTVICPSCSEKLLTPFFSENGTGYAQRDFKVTCERCGLEITKQKLGVAKFARDLARPYDAAQIIAEGNHIPGTLHIPYNAANTIRATRAKDTLLRAPGFAALQLDTKSETERAKAIQEAAGYSYAGLETILSRGIRPVGQNLRRRIMSTYVDDRPFSVELVGAVLRQESFVDKMYNLGWTDPSYFASEGDELALQHAIARYHAFLDLMASSSMAFFVPTLDIDLAWHTHQLFADQYAADCKKYVGRYVDHDDKIAESELSNAFDITCRAWKSRFGIAYAHCGCPLPGDTIGIRVSLLRNRTMAKLLSSSSRPDLVPPSDSEIICAATHPSDHNAVYVLSDSDINRSLRRAKLQKRRERDQKDVEKGRADRMVYERGLDHPMPFLVPVPLYYAPACVAASGSVMYNPMSAGACASVSDLRRDYSMVLRCLNISLGMCVWRMHHIGRGSL</sequence>
<evidence type="ECO:0000256" key="1">
    <source>
        <dbReference type="SAM" id="MobiDB-lite"/>
    </source>
</evidence>
<keyword evidence="3" id="KW-1185">Reference proteome</keyword>
<name>A0A5C3MRF4_9AGAM</name>
<organism evidence="2 3">
    <name type="scientific">Heliocybe sulcata</name>
    <dbReference type="NCBI Taxonomy" id="5364"/>
    <lineage>
        <taxon>Eukaryota</taxon>
        <taxon>Fungi</taxon>
        <taxon>Dikarya</taxon>
        <taxon>Basidiomycota</taxon>
        <taxon>Agaricomycotina</taxon>
        <taxon>Agaricomycetes</taxon>
        <taxon>Gloeophyllales</taxon>
        <taxon>Gloeophyllaceae</taxon>
        <taxon>Heliocybe</taxon>
    </lineage>
</organism>
<dbReference type="OrthoDB" id="2684236at2759"/>
<dbReference type="Pfam" id="PF07173">
    <property type="entry name" value="GRDP-like"/>
    <property type="match status" value="1"/>
</dbReference>
<dbReference type="Proteomes" id="UP000305948">
    <property type="component" value="Unassembled WGS sequence"/>
</dbReference>
<dbReference type="PANTHER" id="PTHR34365">
    <property type="entry name" value="ENOLASE (DUF1399)"/>
    <property type="match status" value="1"/>
</dbReference>
<gene>
    <name evidence="2" type="ORF">OE88DRAFT_1637188</name>
</gene>
<dbReference type="EMBL" id="ML213526">
    <property type="protein sequence ID" value="TFK46966.1"/>
    <property type="molecule type" value="Genomic_DNA"/>
</dbReference>